<dbReference type="Proteomes" id="UP000314294">
    <property type="component" value="Unassembled WGS sequence"/>
</dbReference>
<proteinExistence type="predicted"/>
<protein>
    <submittedName>
        <fullName evidence="2">Uncharacterized protein</fullName>
    </submittedName>
</protein>
<reference evidence="2 3" key="1">
    <citation type="submission" date="2019-03" db="EMBL/GenBank/DDBJ databases">
        <title>First draft genome of Liparis tanakae, snailfish: a comprehensive survey of snailfish specific genes.</title>
        <authorList>
            <person name="Kim W."/>
            <person name="Song I."/>
            <person name="Jeong J.-H."/>
            <person name="Kim D."/>
            <person name="Kim S."/>
            <person name="Ryu S."/>
            <person name="Song J.Y."/>
            <person name="Lee S.K."/>
        </authorList>
    </citation>
    <scope>NUCLEOTIDE SEQUENCE [LARGE SCALE GENOMIC DNA]</scope>
    <source>
        <tissue evidence="2">Muscle</tissue>
    </source>
</reference>
<evidence type="ECO:0000313" key="2">
    <source>
        <dbReference type="EMBL" id="TNN37782.1"/>
    </source>
</evidence>
<evidence type="ECO:0000313" key="3">
    <source>
        <dbReference type="Proteomes" id="UP000314294"/>
    </source>
</evidence>
<dbReference type="AlphaFoldDB" id="A0A4Z2FBL9"/>
<gene>
    <name evidence="2" type="ORF">EYF80_052052</name>
</gene>
<name>A0A4Z2FBL9_9TELE</name>
<organism evidence="2 3">
    <name type="scientific">Liparis tanakae</name>
    <name type="common">Tanaka's snailfish</name>
    <dbReference type="NCBI Taxonomy" id="230148"/>
    <lineage>
        <taxon>Eukaryota</taxon>
        <taxon>Metazoa</taxon>
        <taxon>Chordata</taxon>
        <taxon>Craniata</taxon>
        <taxon>Vertebrata</taxon>
        <taxon>Euteleostomi</taxon>
        <taxon>Actinopterygii</taxon>
        <taxon>Neopterygii</taxon>
        <taxon>Teleostei</taxon>
        <taxon>Neoteleostei</taxon>
        <taxon>Acanthomorphata</taxon>
        <taxon>Eupercaria</taxon>
        <taxon>Perciformes</taxon>
        <taxon>Cottioidei</taxon>
        <taxon>Cottales</taxon>
        <taxon>Liparidae</taxon>
        <taxon>Liparis</taxon>
    </lineage>
</organism>
<comment type="caution">
    <text evidence="2">The sequence shown here is derived from an EMBL/GenBank/DDBJ whole genome shotgun (WGS) entry which is preliminary data.</text>
</comment>
<accession>A0A4Z2FBL9</accession>
<feature type="region of interest" description="Disordered" evidence="1">
    <location>
        <begin position="30"/>
        <end position="63"/>
    </location>
</feature>
<keyword evidence="3" id="KW-1185">Reference proteome</keyword>
<evidence type="ECO:0000256" key="1">
    <source>
        <dbReference type="SAM" id="MobiDB-lite"/>
    </source>
</evidence>
<dbReference type="EMBL" id="SRLO01001442">
    <property type="protein sequence ID" value="TNN37782.1"/>
    <property type="molecule type" value="Genomic_DNA"/>
</dbReference>
<sequence>MKGCTAQRQTDTVTDAPVNVAEQFISKEAETSLSGAGFNREVRGREEEEGKDAASPKSSSTVW</sequence>
<feature type="compositionally biased region" description="Basic and acidic residues" evidence="1">
    <location>
        <begin position="40"/>
        <end position="54"/>
    </location>
</feature>